<name>A0ABR2WWF0_9FUNG</name>
<evidence type="ECO:0000313" key="2">
    <source>
        <dbReference type="EMBL" id="KAK9765790.1"/>
    </source>
</evidence>
<keyword evidence="3" id="KW-1185">Reference proteome</keyword>
<gene>
    <name evidence="2" type="ORF">K7432_005606</name>
</gene>
<evidence type="ECO:0000313" key="3">
    <source>
        <dbReference type="Proteomes" id="UP001479436"/>
    </source>
</evidence>
<evidence type="ECO:0000256" key="1">
    <source>
        <dbReference type="SAM" id="SignalP"/>
    </source>
</evidence>
<keyword evidence="1" id="KW-0732">Signal</keyword>
<dbReference type="EMBL" id="JASJQH010000225">
    <property type="protein sequence ID" value="KAK9765790.1"/>
    <property type="molecule type" value="Genomic_DNA"/>
</dbReference>
<dbReference type="Proteomes" id="UP001479436">
    <property type="component" value="Unassembled WGS sequence"/>
</dbReference>
<accession>A0ABR2WWF0</accession>
<feature type="signal peptide" evidence="1">
    <location>
        <begin position="1"/>
        <end position="24"/>
    </location>
</feature>
<organism evidence="2 3">
    <name type="scientific">Basidiobolus ranarum</name>
    <dbReference type="NCBI Taxonomy" id="34480"/>
    <lineage>
        <taxon>Eukaryota</taxon>
        <taxon>Fungi</taxon>
        <taxon>Fungi incertae sedis</taxon>
        <taxon>Zoopagomycota</taxon>
        <taxon>Entomophthoromycotina</taxon>
        <taxon>Basidiobolomycetes</taxon>
        <taxon>Basidiobolales</taxon>
        <taxon>Basidiobolaceae</taxon>
        <taxon>Basidiobolus</taxon>
    </lineage>
</organism>
<feature type="chain" id="PRO_5047207801" evidence="1">
    <location>
        <begin position="25"/>
        <end position="118"/>
    </location>
</feature>
<reference evidence="2 3" key="1">
    <citation type="submission" date="2023-04" db="EMBL/GenBank/DDBJ databases">
        <title>Genome of Basidiobolus ranarum AG-B5.</title>
        <authorList>
            <person name="Stajich J.E."/>
            <person name="Carter-House D."/>
            <person name="Gryganskyi A."/>
        </authorList>
    </citation>
    <scope>NUCLEOTIDE SEQUENCE [LARGE SCALE GENOMIC DNA]</scope>
    <source>
        <strain evidence="2 3">AG-B5</strain>
    </source>
</reference>
<proteinExistence type="predicted"/>
<comment type="caution">
    <text evidence="2">The sequence shown here is derived from an EMBL/GenBank/DDBJ whole genome shotgun (WGS) entry which is preliminary data.</text>
</comment>
<sequence>MLVRNITGTMKLLLFVIVLQQLFALSFQQCSDPSSTCKPSGSGSFFSSIGSDLGQVPSKIHSIWGSATSGINSPTTQAPSNVFGPKPTGADGKVSLANGEHNIRVGYLSVALIGYYLM</sequence>
<protein>
    <submittedName>
        <fullName evidence="2">Uncharacterized protein</fullName>
    </submittedName>
</protein>